<evidence type="ECO:0000256" key="3">
    <source>
        <dbReference type="ARBA" id="ARBA00007931"/>
    </source>
</evidence>
<dbReference type="CDD" id="cd06163">
    <property type="entry name" value="S2P-M50_PDZ_RseP-like"/>
    <property type="match status" value="2"/>
</dbReference>
<dbReference type="Pfam" id="PF17820">
    <property type="entry name" value="PDZ_6"/>
    <property type="match status" value="1"/>
</dbReference>
<dbReference type="GO" id="GO:0004222">
    <property type="term" value="F:metalloendopeptidase activity"/>
    <property type="evidence" value="ECO:0007669"/>
    <property type="project" value="InterPro"/>
</dbReference>
<evidence type="ECO:0000256" key="4">
    <source>
        <dbReference type="ARBA" id="ARBA00022670"/>
    </source>
</evidence>
<dbReference type="OrthoDB" id="9782003at2"/>
<evidence type="ECO:0000256" key="7">
    <source>
        <dbReference type="ARBA" id="ARBA00022833"/>
    </source>
</evidence>
<organism evidence="13 14">
    <name type="scientific">Tahibacter aquaticus</name>
    <dbReference type="NCBI Taxonomy" id="520092"/>
    <lineage>
        <taxon>Bacteria</taxon>
        <taxon>Pseudomonadati</taxon>
        <taxon>Pseudomonadota</taxon>
        <taxon>Gammaproteobacteria</taxon>
        <taxon>Lysobacterales</taxon>
        <taxon>Rhodanobacteraceae</taxon>
        <taxon>Tahibacter</taxon>
    </lineage>
</organism>
<dbReference type="InterPro" id="IPR008915">
    <property type="entry name" value="Peptidase_M50"/>
</dbReference>
<evidence type="ECO:0000259" key="12">
    <source>
        <dbReference type="SMART" id="SM00228"/>
    </source>
</evidence>
<reference evidence="13 14" key="1">
    <citation type="submission" date="2019-03" db="EMBL/GenBank/DDBJ databases">
        <title>Genomic Encyclopedia of Type Strains, Phase IV (KMG-IV): sequencing the most valuable type-strain genomes for metagenomic binning, comparative biology and taxonomic classification.</title>
        <authorList>
            <person name="Goeker M."/>
        </authorList>
    </citation>
    <scope>NUCLEOTIDE SEQUENCE [LARGE SCALE GENOMIC DNA]</scope>
    <source>
        <strain evidence="13 14">DSM 21667</strain>
    </source>
</reference>
<dbReference type="PANTHER" id="PTHR42837">
    <property type="entry name" value="REGULATOR OF SIGMA-E PROTEASE RSEP"/>
    <property type="match status" value="1"/>
</dbReference>
<accession>A0A4R6YYJ9</accession>
<dbReference type="EC" id="3.4.24.-" evidence="11"/>
<evidence type="ECO:0000313" key="14">
    <source>
        <dbReference type="Proteomes" id="UP000295293"/>
    </source>
</evidence>
<feature type="domain" description="PDZ" evidence="12">
    <location>
        <begin position="209"/>
        <end position="281"/>
    </location>
</feature>
<evidence type="ECO:0000256" key="5">
    <source>
        <dbReference type="ARBA" id="ARBA00022692"/>
    </source>
</evidence>
<feature type="transmembrane region" description="Helical" evidence="11">
    <location>
        <begin position="6"/>
        <end position="29"/>
    </location>
</feature>
<evidence type="ECO:0000256" key="1">
    <source>
        <dbReference type="ARBA" id="ARBA00001947"/>
    </source>
</evidence>
<evidence type="ECO:0000256" key="9">
    <source>
        <dbReference type="ARBA" id="ARBA00023049"/>
    </source>
</evidence>
<dbReference type="CDD" id="cd23081">
    <property type="entry name" value="cpPDZ_EcRseP-like"/>
    <property type="match status" value="1"/>
</dbReference>
<feature type="transmembrane region" description="Helical" evidence="11">
    <location>
        <begin position="382"/>
        <end position="411"/>
    </location>
</feature>
<comment type="subcellular location">
    <subcellularLocation>
        <location evidence="2">Membrane</location>
        <topology evidence="2">Multi-pass membrane protein</topology>
    </subcellularLocation>
</comment>
<evidence type="ECO:0000256" key="8">
    <source>
        <dbReference type="ARBA" id="ARBA00022989"/>
    </source>
</evidence>
<comment type="similarity">
    <text evidence="3 11">Belongs to the peptidase M50B family.</text>
</comment>
<evidence type="ECO:0000313" key="13">
    <source>
        <dbReference type="EMBL" id="TDR43883.1"/>
    </source>
</evidence>
<dbReference type="InterPro" id="IPR004387">
    <property type="entry name" value="Pept_M50_Zn"/>
</dbReference>
<dbReference type="Gene3D" id="2.30.42.10">
    <property type="match status" value="2"/>
</dbReference>
<feature type="transmembrane region" description="Helical" evidence="11">
    <location>
        <begin position="99"/>
        <end position="120"/>
    </location>
</feature>
<dbReference type="Proteomes" id="UP000295293">
    <property type="component" value="Unassembled WGS sequence"/>
</dbReference>
<protein>
    <recommendedName>
        <fullName evidence="11">Zinc metalloprotease</fullName>
        <ecNumber evidence="11">3.4.24.-</ecNumber>
    </recommendedName>
</protein>
<dbReference type="NCBIfam" id="TIGR00054">
    <property type="entry name" value="RIP metalloprotease RseP"/>
    <property type="match status" value="1"/>
</dbReference>
<keyword evidence="6 11" id="KW-0378">Hydrolase</keyword>
<dbReference type="AlphaFoldDB" id="A0A4R6YYJ9"/>
<dbReference type="GO" id="GO:0016020">
    <property type="term" value="C:membrane"/>
    <property type="evidence" value="ECO:0007669"/>
    <property type="project" value="UniProtKB-SubCell"/>
</dbReference>
<proteinExistence type="inferred from homology"/>
<dbReference type="InterPro" id="IPR036034">
    <property type="entry name" value="PDZ_sf"/>
</dbReference>
<keyword evidence="5 11" id="KW-0812">Transmembrane</keyword>
<name>A0A4R6YYJ9_9GAMM</name>
<sequence length="453" mass="48687">MSNFFGSIWWLLVTLGLLVTFHEFGHYWVARRFGIKVLRFSIGFGKPLWSRYGKDGTEYCIAAIPLGGYVKFLDSREVDVTPEERAGDFTSKPIWQRMCVVAAGPLFNLVFTLFAFWAMFVIGKPDYQPVIGRAEGISASAGFQAGDRIDAVGSEKTENWTSAMMALLEHVMDRSAVDVSVTTAAGSSIVRRLDLSTIAAGKEERAALSEVGLTPKQFLLGPPIAGEITKGSAAEAAGVAVNDRLVSLEGKPIGKWDDLVAAVQGNAAAGKALALVVERAGKPLTLSVTPRYEKTEDGKMAWLMGIRHKYEQPPYDALLRYGPLAAIPAAIDETASFTAKTFGLIKRMVTGAASLQNLSGPVTIATVANATANEGPAHFLNFLALISLSLCIMNLLPIPILDGGHLVYYLIESIKGSPVSDKVLIAGQYAGLVMLAALMGLAFYNDIVHRILS</sequence>
<dbReference type="InterPro" id="IPR041489">
    <property type="entry name" value="PDZ_6"/>
</dbReference>
<evidence type="ECO:0000256" key="11">
    <source>
        <dbReference type="RuleBase" id="RU362031"/>
    </source>
</evidence>
<dbReference type="Pfam" id="PF02163">
    <property type="entry name" value="Peptidase_M50"/>
    <property type="match status" value="1"/>
</dbReference>
<gene>
    <name evidence="13" type="ORF">DFR29_10625</name>
</gene>
<dbReference type="GO" id="GO:0006508">
    <property type="term" value="P:proteolysis"/>
    <property type="evidence" value="ECO:0007669"/>
    <property type="project" value="UniProtKB-KW"/>
</dbReference>
<dbReference type="SUPFAM" id="SSF50156">
    <property type="entry name" value="PDZ domain-like"/>
    <property type="match status" value="2"/>
</dbReference>
<dbReference type="InterPro" id="IPR001478">
    <property type="entry name" value="PDZ"/>
</dbReference>
<comment type="cofactor">
    <cofactor evidence="1 11">
        <name>Zn(2+)</name>
        <dbReference type="ChEBI" id="CHEBI:29105"/>
    </cofactor>
</comment>
<comment type="caution">
    <text evidence="13">The sequence shown here is derived from an EMBL/GenBank/DDBJ whole genome shotgun (WGS) entry which is preliminary data.</text>
</comment>
<keyword evidence="14" id="KW-1185">Reference proteome</keyword>
<keyword evidence="7 11" id="KW-0862">Zinc</keyword>
<keyword evidence="11" id="KW-0479">Metal-binding</keyword>
<keyword evidence="9 11" id="KW-0482">Metalloprotease</keyword>
<dbReference type="EMBL" id="SNZH01000006">
    <property type="protein sequence ID" value="TDR43883.1"/>
    <property type="molecule type" value="Genomic_DNA"/>
</dbReference>
<dbReference type="SMART" id="SM00228">
    <property type="entry name" value="PDZ"/>
    <property type="match status" value="1"/>
</dbReference>
<dbReference type="RefSeq" id="WP_133818637.1">
    <property type="nucleotide sequence ID" value="NZ_SNZH01000006.1"/>
</dbReference>
<evidence type="ECO:0000256" key="2">
    <source>
        <dbReference type="ARBA" id="ARBA00004141"/>
    </source>
</evidence>
<keyword evidence="4 13" id="KW-0645">Protease</keyword>
<evidence type="ECO:0000256" key="10">
    <source>
        <dbReference type="ARBA" id="ARBA00023136"/>
    </source>
</evidence>
<evidence type="ECO:0000256" key="6">
    <source>
        <dbReference type="ARBA" id="ARBA00022801"/>
    </source>
</evidence>
<dbReference type="GO" id="GO:0046872">
    <property type="term" value="F:metal ion binding"/>
    <property type="evidence" value="ECO:0007669"/>
    <property type="project" value="UniProtKB-KW"/>
</dbReference>
<dbReference type="PANTHER" id="PTHR42837:SF2">
    <property type="entry name" value="MEMBRANE METALLOPROTEASE ARASP2, CHLOROPLASTIC-RELATED"/>
    <property type="match status" value="1"/>
</dbReference>
<keyword evidence="10 11" id="KW-0472">Membrane</keyword>
<keyword evidence="8 11" id="KW-1133">Transmembrane helix</keyword>
<feature type="transmembrane region" description="Helical" evidence="11">
    <location>
        <begin position="423"/>
        <end position="444"/>
    </location>
</feature>